<organism evidence="9 10">
    <name type="scientific">Ethanoligenens harbinense (strain DSM 18485 / JCM 12961 / CGMCC 1.5033 / YUAN-3)</name>
    <dbReference type="NCBI Taxonomy" id="663278"/>
    <lineage>
        <taxon>Bacteria</taxon>
        <taxon>Bacillati</taxon>
        <taxon>Bacillota</taxon>
        <taxon>Clostridia</taxon>
        <taxon>Eubacteriales</taxon>
        <taxon>Oscillospiraceae</taxon>
        <taxon>Ethanoligenens</taxon>
    </lineage>
</organism>
<dbReference type="Pfam" id="PF10502">
    <property type="entry name" value="Peptidase_S26"/>
    <property type="match status" value="1"/>
</dbReference>
<reference evidence="9 10" key="1">
    <citation type="submission" date="2010-12" db="EMBL/GenBank/DDBJ databases">
        <title>Complete sequence of Ethanoligenens harbinense YUAN-3.</title>
        <authorList>
            <person name="Lucas S."/>
            <person name="Copeland A."/>
            <person name="Lapidus A."/>
            <person name="Cheng J.-F."/>
            <person name="Bruce D."/>
            <person name="Goodwin L."/>
            <person name="Pitluck S."/>
            <person name="Chertkov O."/>
            <person name="Misra M."/>
            <person name="Detter J.C."/>
            <person name="Han C."/>
            <person name="Tapia R."/>
            <person name="Land M."/>
            <person name="Hauser L."/>
            <person name="Jeffries C."/>
            <person name="Kyrpides N."/>
            <person name="Ivanova N."/>
            <person name="Mikhailova N."/>
            <person name="Wang A."/>
            <person name="Mouttaki H."/>
            <person name="He Z."/>
            <person name="Zhou J."/>
            <person name="Hemme C.L."/>
            <person name="Woyke T."/>
        </authorList>
    </citation>
    <scope>NUCLEOTIDE SEQUENCE [LARGE SCALE GENOMIC DNA]</scope>
    <source>
        <strain evidence="10">DSM 18485 / JCM 12961 / CGMCC 1.5033 / YUAN-3</strain>
    </source>
</reference>
<dbReference type="PANTHER" id="PTHR43390">
    <property type="entry name" value="SIGNAL PEPTIDASE I"/>
    <property type="match status" value="1"/>
</dbReference>
<dbReference type="CDD" id="cd06530">
    <property type="entry name" value="S26_SPase_I"/>
    <property type="match status" value="1"/>
</dbReference>
<keyword evidence="7" id="KW-0472">Membrane</keyword>
<dbReference type="InterPro" id="IPR019533">
    <property type="entry name" value="Peptidase_S26"/>
</dbReference>
<dbReference type="InterPro" id="IPR036286">
    <property type="entry name" value="LexA/Signal_pep-like_sf"/>
</dbReference>
<dbReference type="NCBIfam" id="TIGR02227">
    <property type="entry name" value="sigpep_I_bact"/>
    <property type="match status" value="1"/>
</dbReference>
<dbReference type="eggNOG" id="COG0681">
    <property type="taxonomic scope" value="Bacteria"/>
</dbReference>
<evidence type="ECO:0000313" key="9">
    <source>
        <dbReference type="EMBL" id="ADU26025.1"/>
    </source>
</evidence>
<dbReference type="EMBL" id="CP002400">
    <property type="protein sequence ID" value="ADU26025.1"/>
    <property type="molecule type" value="Genomic_DNA"/>
</dbReference>
<dbReference type="PROSITE" id="PS00761">
    <property type="entry name" value="SPASE_I_3"/>
    <property type="match status" value="1"/>
</dbReference>
<dbReference type="EC" id="3.4.21.89" evidence="4 7"/>
<accession>E6U8N4</accession>
<dbReference type="InterPro" id="IPR000223">
    <property type="entry name" value="Pept_S26A_signal_pept_1"/>
</dbReference>
<dbReference type="GO" id="GO:0004252">
    <property type="term" value="F:serine-type endopeptidase activity"/>
    <property type="evidence" value="ECO:0007669"/>
    <property type="project" value="InterPro"/>
</dbReference>
<feature type="domain" description="Peptidase S26" evidence="8">
    <location>
        <begin position="22"/>
        <end position="176"/>
    </location>
</feature>
<keyword evidence="5 7" id="KW-0378">Hydrolase</keyword>
<name>E6U8N4_ETHHY</name>
<feature type="active site" evidence="6">
    <location>
        <position position="90"/>
    </location>
</feature>
<keyword evidence="7" id="KW-0812">Transmembrane</keyword>
<evidence type="ECO:0000256" key="5">
    <source>
        <dbReference type="ARBA" id="ARBA00022801"/>
    </source>
</evidence>
<evidence type="ECO:0000313" key="10">
    <source>
        <dbReference type="Proteomes" id="UP000001551"/>
    </source>
</evidence>
<comment type="similarity">
    <text evidence="3 7">Belongs to the peptidase S26 family.</text>
</comment>
<dbReference type="GO" id="GO:0005886">
    <property type="term" value="C:plasma membrane"/>
    <property type="evidence" value="ECO:0007669"/>
    <property type="project" value="UniProtKB-SubCell"/>
</dbReference>
<dbReference type="HOGENOM" id="CLU_028723_5_3_9"/>
<evidence type="ECO:0000256" key="1">
    <source>
        <dbReference type="ARBA" id="ARBA00000677"/>
    </source>
</evidence>
<dbReference type="AlphaFoldDB" id="E6U8N4"/>
<evidence type="ECO:0000256" key="6">
    <source>
        <dbReference type="PIRSR" id="PIRSR600223-1"/>
    </source>
</evidence>
<dbReference type="GO" id="GO:0006465">
    <property type="term" value="P:signal peptide processing"/>
    <property type="evidence" value="ECO:0007669"/>
    <property type="project" value="InterPro"/>
</dbReference>
<keyword evidence="7" id="KW-1133">Transmembrane helix</keyword>
<dbReference type="Gene3D" id="2.10.109.10">
    <property type="entry name" value="Umud Fragment, subunit A"/>
    <property type="match status" value="1"/>
</dbReference>
<dbReference type="STRING" id="663278.Ethha_0440"/>
<dbReference type="PRINTS" id="PR00727">
    <property type="entry name" value="LEADERPTASE"/>
</dbReference>
<gene>
    <name evidence="9" type="ordered locus">Ethha_0440</name>
</gene>
<feature type="transmembrane region" description="Helical" evidence="7">
    <location>
        <begin position="20"/>
        <end position="42"/>
    </location>
</feature>
<dbReference type="RefSeq" id="WP_013484406.1">
    <property type="nucleotide sequence ID" value="NC_014828.1"/>
</dbReference>
<dbReference type="SUPFAM" id="SSF51306">
    <property type="entry name" value="LexA/Signal peptidase"/>
    <property type="match status" value="1"/>
</dbReference>
<sequence length="187" mass="20683">MTESTAMENSNKQPSTMQTVYEYVSSTVFALAVVLLVFTFVLRTATVVGVSMMNTLHDGDRLILSTTHDTPRQGDIVVLSTKAVREAIVKRVIATAGQTVNIDFQTHTVYVNGKALSEPYIREPTSERGDVTFPVTVPPNHVFVMGDNRNDSYDSRFSAVGMIDDRDIIGHAVFRLFPLFKIGPLAR</sequence>
<evidence type="ECO:0000259" key="8">
    <source>
        <dbReference type="Pfam" id="PF10502"/>
    </source>
</evidence>
<feature type="active site" evidence="6">
    <location>
        <position position="51"/>
    </location>
</feature>
<dbReference type="InterPro" id="IPR019758">
    <property type="entry name" value="Pept_S26A_signal_pept_1_CS"/>
</dbReference>
<proteinExistence type="inferred from homology"/>
<dbReference type="GO" id="GO:0009003">
    <property type="term" value="F:signal peptidase activity"/>
    <property type="evidence" value="ECO:0007669"/>
    <property type="project" value="UniProtKB-EC"/>
</dbReference>
<comment type="subcellular location">
    <subcellularLocation>
        <location evidence="2">Cell membrane</location>
        <topology evidence="2">Single-pass type II membrane protein</topology>
    </subcellularLocation>
    <subcellularLocation>
        <location evidence="7">Membrane</location>
        <topology evidence="7">Single-pass type II membrane protein</topology>
    </subcellularLocation>
</comment>
<dbReference type="Proteomes" id="UP000001551">
    <property type="component" value="Chromosome"/>
</dbReference>
<evidence type="ECO:0000256" key="2">
    <source>
        <dbReference type="ARBA" id="ARBA00004401"/>
    </source>
</evidence>
<keyword evidence="10" id="KW-1185">Reference proteome</keyword>
<evidence type="ECO:0000256" key="7">
    <source>
        <dbReference type="RuleBase" id="RU362042"/>
    </source>
</evidence>
<evidence type="ECO:0000256" key="4">
    <source>
        <dbReference type="ARBA" id="ARBA00013208"/>
    </source>
</evidence>
<dbReference type="PANTHER" id="PTHR43390:SF1">
    <property type="entry name" value="CHLOROPLAST PROCESSING PEPTIDASE"/>
    <property type="match status" value="1"/>
</dbReference>
<protein>
    <recommendedName>
        <fullName evidence="4 7">Signal peptidase I</fullName>
        <ecNumber evidence="4 7">3.4.21.89</ecNumber>
    </recommendedName>
</protein>
<dbReference type="KEGG" id="eha:Ethha_0440"/>
<evidence type="ECO:0000256" key="3">
    <source>
        <dbReference type="ARBA" id="ARBA00009370"/>
    </source>
</evidence>
<comment type="catalytic activity">
    <reaction evidence="1 7">
        <text>Cleavage of hydrophobic, N-terminal signal or leader sequences from secreted and periplasmic proteins.</text>
        <dbReference type="EC" id="3.4.21.89"/>
    </reaction>
</comment>
<keyword evidence="7" id="KW-0645">Protease</keyword>